<dbReference type="EMBL" id="CP036287">
    <property type="protein sequence ID" value="QDU69232.1"/>
    <property type="molecule type" value="Genomic_DNA"/>
</dbReference>
<keyword evidence="1" id="KW-0812">Transmembrane</keyword>
<dbReference type="Proteomes" id="UP000316921">
    <property type="component" value="Chromosome"/>
</dbReference>
<dbReference type="KEGG" id="pbap:Pla133_43490"/>
<name>A0A518BQJ5_9BACT</name>
<accession>A0A518BQJ5</accession>
<dbReference type="AlphaFoldDB" id="A0A518BQJ5"/>
<keyword evidence="1" id="KW-1133">Transmembrane helix</keyword>
<keyword evidence="1" id="KW-0472">Membrane</keyword>
<feature type="transmembrane region" description="Helical" evidence="1">
    <location>
        <begin position="63"/>
        <end position="82"/>
    </location>
</feature>
<proteinExistence type="predicted"/>
<feature type="transmembrane region" description="Helical" evidence="1">
    <location>
        <begin position="103"/>
        <end position="121"/>
    </location>
</feature>
<dbReference type="RefSeq" id="WP_145068943.1">
    <property type="nucleotide sequence ID" value="NZ_CP036287.1"/>
</dbReference>
<evidence type="ECO:0000313" key="3">
    <source>
        <dbReference type="Proteomes" id="UP000316921"/>
    </source>
</evidence>
<sequence length="131" mass="14583">MRLLIYFYIGIYAAAALQSIREDVRFEAPRWKAGLSTVANALGVAGMLFYVQGVRSPELALGWRWVVALIAVATAVQLRYTFHLRFRRVLPEGDPADGQLRSLVWTSIGLGLLASAPFFWMNLSLAFGPTH</sequence>
<organism evidence="2 3">
    <name type="scientific">Engelhardtia mirabilis</name>
    <dbReference type="NCBI Taxonomy" id="2528011"/>
    <lineage>
        <taxon>Bacteria</taxon>
        <taxon>Pseudomonadati</taxon>
        <taxon>Planctomycetota</taxon>
        <taxon>Planctomycetia</taxon>
        <taxon>Planctomycetia incertae sedis</taxon>
        <taxon>Engelhardtia</taxon>
    </lineage>
</organism>
<evidence type="ECO:0000256" key="1">
    <source>
        <dbReference type="SAM" id="Phobius"/>
    </source>
</evidence>
<feature type="transmembrane region" description="Helical" evidence="1">
    <location>
        <begin position="6"/>
        <end position="21"/>
    </location>
</feature>
<gene>
    <name evidence="2" type="ORF">Pla133_43490</name>
</gene>
<reference evidence="2 3" key="1">
    <citation type="submission" date="2019-02" db="EMBL/GenBank/DDBJ databases">
        <title>Deep-cultivation of Planctomycetes and their phenomic and genomic characterization uncovers novel biology.</title>
        <authorList>
            <person name="Wiegand S."/>
            <person name="Jogler M."/>
            <person name="Boedeker C."/>
            <person name="Pinto D."/>
            <person name="Vollmers J."/>
            <person name="Rivas-Marin E."/>
            <person name="Kohn T."/>
            <person name="Peeters S.H."/>
            <person name="Heuer A."/>
            <person name="Rast P."/>
            <person name="Oberbeckmann S."/>
            <person name="Bunk B."/>
            <person name="Jeske O."/>
            <person name="Meyerdierks A."/>
            <person name="Storesund J.E."/>
            <person name="Kallscheuer N."/>
            <person name="Luecker S."/>
            <person name="Lage O.M."/>
            <person name="Pohl T."/>
            <person name="Merkel B.J."/>
            <person name="Hornburger P."/>
            <person name="Mueller R.-W."/>
            <person name="Bruemmer F."/>
            <person name="Labrenz M."/>
            <person name="Spormann A.M."/>
            <person name="Op den Camp H."/>
            <person name="Overmann J."/>
            <person name="Amann R."/>
            <person name="Jetten M.S.M."/>
            <person name="Mascher T."/>
            <person name="Medema M.H."/>
            <person name="Devos D.P."/>
            <person name="Kaster A.-K."/>
            <person name="Ovreas L."/>
            <person name="Rohde M."/>
            <person name="Galperin M.Y."/>
            <person name="Jogler C."/>
        </authorList>
    </citation>
    <scope>NUCLEOTIDE SEQUENCE [LARGE SCALE GENOMIC DNA]</scope>
    <source>
        <strain evidence="2 3">Pla133</strain>
    </source>
</reference>
<protein>
    <submittedName>
        <fullName evidence="2">Uncharacterized protein</fullName>
    </submittedName>
</protein>
<feature type="transmembrane region" description="Helical" evidence="1">
    <location>
        <begin position="33"/>
        <end position="51"/>
    </location>
</feature>
<keyword evidence="3" id="KW-1185">Reference proteome</keyword>
<evidence type="ECO:0000313" key="2">
    <source>
        <dbReference type="EMBL" id="QDU69232.1"/>
    </source>
</evidence>